<evidence type="ECO:0000313" key="2">
    <source>
        <dbReference type="Proteomes" id="UP000248410"/>
    </source>
</evidence>
<dbReference type="GeneID" id="36836363"/>
<dbReference type="Proteomes" id="UP000248410">
    <property type="component" value="Chromosome"/>
</dbReference>
<protein>
    <submittedName>
        <fullName evidence="1">Uncharacterized protein</fullName>
    </submittedName>
</protein>
<dbReference type="OrthoDB" id="34676at2157"/>
<accession>A0A2U9IJC0</accession>
<reference evidence="1 2" key="1">
    <citation type="submission" date="2018-05" db="EMBL/GenBank/DDBJ databases">
        <title>Complete Genome Sequences of Extremely Thermoacidophilic, Metal-Mobilizing Type-Strain Members of the Archaeal Family Sulfolobaceae: Acidianus brierleyi DSM-1651T, Acidianus sulfidivorans DSM-18786T, Metallosphaera hakonensis DSM-7519T, and Metallosphaera prunae DSM-10039T.</title>
        <authorList>
            <person name="Counts J.A."/>
            <person name="Kelly R.M."/>
        </authorList>
    </citation>
    <scope>NUCLEOTIDE SEQUENCE [LARGE SCALE GENOMIC DNA]</scope>
    <source>
        <strain evidence="1 2">JP7</strain>
    </source>
</reference>
<dbReference type="AlphaFoldDB" id="A0A2U9IJC0"/>
<dbReference type="RefSeq" id="WP_110379027.1">
    <property type="nucleotide sequence ID" value="NZ_CP029288.2"/>
</dbReference>
<evidence type="ECO:0000313" key="1">
    <source>
        <dbReference type="EMBL" id="AWR96137.1"/>
    </source>
</evidence>
<sequence length="300" mass="33993">MIELQKKFFLNISQLIKQGFHPVLLLNGCQKKVLPLLKIVSSNGDLSGDIKIYLCIKLGMVEDKSCEFFYPSNKNITYKKEIRTSKGKGLLLASSDGLILVDVLFPERNKDILKATLSNLVTLWGVENYKIETKDDKVGFAWGFTDRKIIEVSEGMYVGMINRPGGVWPIKLLYKILNGNLIEYVEKRGISINYVYELAEETFNRATKILKLNSNVLPINITKIGVNNLDSLFTNYSLKIQIPAPWHAEIMKELAPLIQDPSQSELLVLVIGEKREVEDALQEAEKQGFPSFLIGEVLRR</sequence>
<dbReference type="EMBL" id="CP029288">
    <property type="protein sequence ID" value="AWR96137.1"/>
    <property type="molecule type" value="Genomic_DNA"/>
</dbReference>
<name>A0A2U9IJC0_9CREN</name>
<proteinExistence type="predicted"/>
<organism evidence="1 2">
    <name type="scientific">Acidianus sulfidivorans JP7</name>
    <dbReference type="NCBI Taxonomy" id="619593"/>
    <lineage>
        <taxon>Archaea</taxon>
        <taxon>Thermoproteota</taxon>
        <taxon>Thermoprotei</taxon>
        <taxon>Sulfolobales</taxon>
        <taxon>Sulfolobaceae</taxon>
        <taxon>Acidianus</taxon>
    </lineage>
</organism>
<dbReference type="KEGG" id="asul:DFR86_00300"/>
<gene>
    <name evidence="1" type="ORF">DFR86_00300</name>
</gene>
<keyword evidence="2" id="KW-1185">Reference proteome</keyword>